<evidence type="ECO:0000313" key="1">
    <source>
        <dbReference type="EMBL" id="TCZ55099.1"/>
    </source>
</evidence>
<protein>
    <submittedName>
        <fullName evidence="1">Uncharacterized protein</fullName>
    </submittedName>
</protein>
<dbReference type="EMBL" id="SKBM01000029">
    <property type="protein sequence ID" value="TCZ55099.1"/>
    <property type="molecule type" value="Genomic_DNA"/>
</dbReference>
<accession>A0A4R4D4A8</accession>
<dbReference type="OrthoDB" id="7285297at2"/>
<gene>
    <name evidence="1" type="ORF">EXY23_22345</name>
</gene>
<evidence type="ECO:0000313" key="2">
    <source>
        <dbReference type="Proteomes" id="UP000295023"/>
    </source>
</evidence>
<name>A0A4R4D4A8_9PROT</name>
<keyword evidence="2" id="KW-1185">Reference proteome</keyword>
<comment type="caution">
    <text evidence="1">The sequence shown here is derived from an EMBL/GenBank/DDBJ whole genome shotgun (WGS) entry which is preliminary data.</text>
</comment>
<organism evidence="1 2">
    <name type="scientific">Roseicella aquatilis</name>
    <dbReference type="NCBI Taxonomy" id="2527868"/>
    <lineage>
        <taxon>Bacteria</taxon>
        <taxon>Pseudomonadati</taxon>
        <taxon>Pseudomonadota</taxon>
        <taxon>Alphaproteobacteria</taxon>
        <taxon>Acetobacterales</taxon>
        <taxon>Roseomonadaceae</taxon>
        <taxon>Roseicella</taxon>
    </lineage>
</organism>
<proteinExistence type="predicted"/>
<dbReference type="Proteomes" id="UP000295023">
    <property type="component" value="Unassembled WGS sequence"/>
</dbReference>
<dbReference type="RefSeq" id="WP_132294999.1">
    <property type="nucleotide sequence ID" value="NZ_SKBM01000029.1"/>
</dbReference>
<reference evidence="1 2" key="1">
    <citation type="submission" date="2019-03" db="EMBL/GenBank/DDBJ databases">
        <title>Paracraurococcus aquatilis NE82 genome sequence.</title>
        <authorList>
            <person name="Zhao Y."/>
            <person name="Du Z."/>
        </authorList>
    </citation>
    <scope>NUCLEOTIDE SEQUENCE [LARGE SCALE GENOMIC DNA]</scope>
    <source>
        <strain evidence="1 2">NE82</strain>
    </source>
</reference>
<dbReference type="AlphaFoldDB" id="A0A4R4D4A8"/>
<sequence>MREDDTEPVETGGCDPARMRRVIEAARRFVACRERAVALRRGRIPEPASLAEAIDRDFLGFDIARAERDLRAAVIALDPDSAPIWLADPRTRG</sequence>